<proteinExistence type="predicted"/>
<keyword evidence="5" id="KW-1185">Reference proteome</keyword>
<organism evidence="4 5">
    <name type="scientific">Duganella guangzhouensis</name>
    <dbReference type="NCBI Taxonomy" id="2666084"/>
    <lineage>
        <taxon>Bacteria</taxon>
        <taxon>Pseudomonadati</taxon>
        <taxon>Pseudomonadota</taxon>
        <taxon>Betaproteobacteria</taxon>
        <taxon>Burkholderiales</taxon>
        <taxon>Oxalobacteraceae</taxon>
        <taxon>Telluria group</taxon>
        <taxon>Duganella</taxon>
    </lineage>
</organism>
<protein>
    <submittedName>
        <fullName evidence="4">Response regulator</fullName>
    </submittedName>
</protein>
<feature type="modified residue" description="4-aspartylphosphate" evidence="2">
    <location>
        <position position="58"/>
    </location>
</feature>
<dbReference type="GO" id="GO:0000160">
    <property type="term" value="P:phosphorelay signal transduction system"/>
    <property type="evidence" value="ECO:0007669"/>
    <property type="project" value="InterPro"/>
</dbReference>
<accession>A0A6I2KY56</accession>
<evidence type="ECO:0000256" key="1">
    <source>
        <dbReference type="ARBA" id="ARBA00022553"/>
    </source>
</evidence>
<dbReference type="SMART" id="SM00448">
    <property type="entry name" value="REC"/>
    <property type="match status" value="1"/>
</dbReference>
<dbReference type="RefSeq" id="WP_154375817.1">
    <property type="nucleotide sequence ID" value="NZ_WKJK01000004.1"/>
</dbReference>
<dbReference type="PANTHER" id="PTHR44591">
    <property type="entry name" value="STRESS RESPONSE REGULATOR PROTEIN 1"/>
    <property type="match status" value="1"/>
</dbReference>
<dbReference type="Proteomes" id="UP000433309">
    <property type="component" value="Unassembled WGS sequence"/>
</dbReference>
<name>A0A6I2KY56_9BURK</name>
<dbReference type="InterPro" id="IPR001789">
    <property type="entry name" value="Sig_transdc_resp-reg_receiver"/>
</dbReference>
<dbReference type="PROSITE" id="PS50110">
    <property type="entry name" value="RESPONSE_REGULATORY"/>
    <property type="match status" value="1"/>
</dbReference>
<evidence type="ECO:0000313" key="4">
    <source>
        <dbReference type="EMBL" id="MRW90420.1"/>
    </source>
</evidence>
<keyword evidence="1 2" id="KW-0597">Phosphoprotein</keyword>
<comment type="caution">
    <text evidence="4">The sequence shown here is derived from an EMBL/GenBank/DDBJ whole genome shotgun (WGS) entry which is preliminary data.</text>
</comment>
<dbReference type="SUPFAM" id="SSF52172">
    <property type="entry name" value="CheY-like"/>
    <property type="match status" value="1"/>
</dbReference>
<gene>
    <name evidence="4" type="ORF">GJ699_10530</name>
</gene>
<dbReference type="Gene3D" id="3.40.50.2300">
    <property type="match status" value="1"/>
</dbReference>
<dbReference type="InterPro" id="IPR011006">
    <property type="entry name" value="CheY-like_superfamily"/>
</dbReference>
<dbReference type="PANTHER" id="PTHR44591:SF3">
    <property type="entry name" value="RESPONSE REGULATORY DOMAIN-CONTAINING PROTEIN"/>
    <property type="match status" value="1"/>
</dbReference>
<dbReference type="InterPro" id="IPR050595">
    <property type="entry name" value="Bact_response_regulator"/>
</dbReference>
<evidence type="ECO:0000259" key="3">
    <source>
        <dbReference type="PROSITE" id="PS50110"/>
    </source>
</evidence>
<reference evidence="4 5" key="1">
    <citation type="submission" date="2019-11" db="EMBL/GenBank/DDBJ databases">
        <title>Novel species isolated from a subtropical stream in China.</title>
        <authorList>
            <person name="Lu H."/>
        </authorList>
    </citation>
    <scope>NUCLEOTIDE SEQUENCE [LARGE SCALE GENOMIC DNA]</scope>
    <source>
        <strain evidence="4 5">FT80W</strain>
    </source>
</reference>
<evidence type="ECO:0000313" key="5">
    <source>
        <dbReference type="Proteomes" id="UP000433309"/>
    </source>
</evidence>
<evidence type="ECO:0000256" key="2">
    <source>
        <dbReference type="PROSITE-ProRule" id="PRU00169"/>
    </source>
</evidence>
<sequence length="132" mass="14377">MNAPPSLLRVLIVDDNRDAADILSHILLFSGYATQVVYSGWQALLAVREFVPDIVLLDISMPELDGFQVAEQIRTMAGIPQPLLIAFTAWCDDATKLRARNAGFDLHIAKPVDTDALLEALALRYPSNGTAG</sequence>
<dbReference type="AlphaFoldDB" id="A0A6I2KY56"/>
<dbReference type="EMBL" id="WKJK01000004">
    <property type="protein sequence ID" value="MRW90420.1"/>
    <property type="molecule type" value="Genomic_DNA"/>
</dbReference>
<dbReference type="Pfam" id="PF00072">
    <property type="entry name" value="Response_reg"/>
    <property type="match status" value="1"/>
</dbReference>
<feature type="domain" description="Response regulatory" evidence="3">
    <location>
        <begin position="9"/>
        <end position="125"/>
    </location>
</feature>